<dbReference type="PANTHER" id="PTHR24186:SF37">
    <property type="entry name" value="PGG DOMAIN-CONTAINING PROTEIN"/>
    <property type="match status" value="1"/>
</dbReference>
<comment type="caution">
    <text evidence="9">The sequence shown here is derived from an EMBL/GenBank/DDBJ whole genome shotgun (WGS) entry which is preliminary data.</text>
</comment>
<proteinExistence type="predicted"/>
<protein>
    <recommendedName>
        <fullName evidence="8">PGG domain-containing protein</fullName>
    </recommendedName>
</protein>
<name>A0AAV6XX04_9LAMI</name>
<keyword evidence="2" id="KW-0812">Transmembrane</keyword>
<reference evidence="9" key="1">
    <citation type="submission" date="2019-10" db="EMBL/GenBank/DDBJ databases">
        <authorList>
            <person name="Zhang R."/>
            <person name="Pan Y."/>
            <person name="Wang J."/>
            <person name="Ma R."/>
            <person name="Yu S."/>
        </authorList>
    </citation>
    <scope>NUCLEOTIDE SEQUENCE</scope>
    <source>
        <strain evidence="9">LA-IB0</strain>
        <tissue evidence="9">Leaf</tissue>
    </source>
</reference>
<keyword evidence="6" id="KW-0472">Membrane</keyword>
<dbReference type="PANTHER" id="PTHR24186">
    <property type="entry name" value="PROTEIN PHOSPHATASE 1 REGULATORY SUBUNIT"/>
    <property type="match status" value="1"/>
</dbReference>
<evidence type="ECO:0000256" key="1">
    <source>
        <dbReference type="ARBA" id="ARBA00004141"/>
    </source>
</evidence>
<evidence type="ECO:0000256" key="7">
    <source>
        <dbReference type="PROSITE-ProRule" id="PRU00023"/>
    </source>
</evidence>
<evidence type="ECO:0000256" key="6">
    <source>
        <dbReference type="ARBA" id="ARBA00023136"/>
    </source>
</evidence>
<organism evidence="9 10">
    <name type="scientific">Buddleja alternifolia</name>
    <dbReference type="NCBI Taxonomy" id="168488"/>
    <lineage>
        <taxon>Eukaryota</taxon>
        <taxon>Viridiplantae</taxon>
        <taxon>Streptophyta</taxon>
        <taxon>Embryophyta</taxon>
        <taxon>Tracheophyta</taxon>
        <taxon>Spermatophyta</taxon>
        <taxon>Magnoliopsida</taxon>
        <taxon>eudicotyledons</taxon>
        <taxon>Gunneridae</taxon>
        <taxon>Pentapetalae</taxon>
        <taxon>asterids</taxon>
        <taxon>lamiids</taxon>
        <taxon>Lamiales</taxon>
        <taxon>Scrophulariaceae</taxon>
        <taxon>Buddlejeae</taxon>
        <taxon>Buddleja</taxon>
    </lineage>
</organism>
<sequence>MEGSLEKRLYDAAAEGNTISLQELLEKDKFLLDRVSFTSPNKNSQQSSPLHIASAEGYLEIVKKLLSAAPHMCLSRDCQGRNPLHLAAMRGHVEILNTLIQESPSAARAKAGRDQTVLHLCVKHGQLEAFKILAPNLKGRIDAKDVDGDTALDMAVEDKQFEIIRYLVGSTEIDLNVRNSNGQTAIDILEEGQPGVDYIQIKNILRRVRRIDTKIQTQTQRIMKWLPEKGNVIMVVAVLIATVAFQAGVSPAGGIWQENSTQNSHARAGEAVMA</sequence>
<dbReference type="PROSITE" id="PS50088">
    <property type="entry name" value="ANK_REPEAT"/>
    <property type="match status" value="2"/>
</dbReference>
<dbReference type="Gene3D" id="1.25.40.20">
    <property type="entry name" value="Ankyrin repeat-containing domain"/>
    <property type="match status" value="1"/>
</dbReference>
<evidence type="ECO:0000256" key="4">
    <source>
        <dbReference type="ARBA" id="ARBA00022989"/>
    </source>
</evidence>
<keyword evidence="3" id="KW-0677">Repeat</keyword>
<feature type="domain" description="PGG" evidence="8">
    <location>
        <begin position="224"/>
        <end position="273"/>
    </location>
</feature>
<dbReference type="Pfam" id="PF12796">
    <property type="entry name" value="Ank_2"/>
    <property type="match status" value="2"/>
</dbReference>
<evidence type="ECO:0000313" key="9">
    <source>
        <dbReference type="EMBL" id="KAG8386928.1"/>
    </source>
</evidence>
<evidence type="ECO:0000256" key="5">
    <source>
        <dbReference type="ARBA" id="ARBA00023043"/>
    </source>
</evidence>
<keyword evidence="10" id="KW-1185">Reference proteome</keyword>
<accession>A0AAV6XX04</accession>
<dbReference type="InterPro" id="IPR036770">
    <property type="entry name" value="Ankyrin_rpt-contain_sf"/>
</dbReference>
<dbReference type="SUPFAM" id="SSF48403">
    <property type="entry name" value="Ankyrin repeat"/>
    <property type="match status" value="1"/>
</dbReference>
<dbReference type="EMBL" id="WHWC01000003">
    <property type="protein sequence ID" value="KAG8386928.1"/>
    <property type="molecule type" value="Genomic_DNA"/>
</dbReference>
<keyword evidence="4" id="KW-1133">Transmembrane helix</keyword>
<dbReference type="GO" id="GO:0005886">
    <property type="term" value="C:plasma membrane"/>
    <property type="evidence" value="ECO:0007669"/>
    <property type="project" value="TreeGrafter"/>
</dbReference>
<evidence type="ECO:0000259" key="8">
    <source>
        <dbReference type="Pfam" id="PF13962"/>
    </source>
</evidence>
<evidence type="ECO:0000256" key="2">
    <source>
        <dbReference type="ARBA" id="ARBA00022692"/>
    </source>
</evidence>
<dbReference type="Pfam" id="PF13962">
    <property type="entry name" value="PGG"/>
    <property type="match status" value="1"/>
</dbReference>
<dbReference type="PROSITE" id="PS50297">
    <property type="entry name" value="ANK_REP_REGION"/>
    <property type="match status" value="2"/>
</dbReference>
<dbReference type="Proteomes" id="UP000826271">
    <property type="component" value="Unassembled WGS sequence"/>
</dbReference>
<evidence type="ECO:0000313" key="10">
    <source>
        <dbReference type="Proteomes" id="UP000826271"/>
    </source>
</evidence>
<dbReference type="InterPro" id="IPR026961">
    <property type="entry name" value="PGG_dom"/>
</dbReference>
<feature type="repeat" description="ANK" evidence="7">
    <location>
        <begin position="45"/>
        <end position="77"/>
    </location>
</feature>
<evidence type="ECO:0000256" key="3">
    <source>
        <dbReference type="ARBA" id="ARBA00022737"/>
    </source>
</evidence>
<gene>
    <name evidence="9" type="ORF">BUALT_Bualt03G0199800</name>
</gene>
<keyword evidence="5 7" id="KW-0040">ANK repeat</keyword>
<dbReference type="InterPro" id="IPR002110">
    <property type="entry name" value="Ankyrin_rpt"/>
</dbReference>
<dbReference type="AlphaFoldDB" id="A0AAV6XX04"/>
<dbReference type="SMART" id="SM00248">
    <property type="entry name" value="ANK"/>
    <property type="match status" value="4"/>
</dbReference>
<feature type="repeat" description="ANK" evidence="7">
    <location>
        <begin position="79"/>
        <end position="111"/>
    </location>
</feature>
<comment type="subcellular location">
    <subcellularLocation>
        <location evidence="1">Membrane</location>
        <topology evidence="1">Multi-pass membrane protein</topology>
    </subcellularLocation>
</comment>